<dbReference type="KEGG" id="acz:Acaty_c1818"/>
<name>A0A060A0I6_ACICK</name>
<gene>
    <name evidence="2" type="ORF">Acaty_c1818</name>
</gene>
<sequence length="67" mass="7459">MKIDIVLEDDLPLSEASRIVRRMASTIGWDVEWKGDNTFQLRRGPAEDEQDGFGRVAPITDGLRASG</sequence>
<dbReference type="AlphaFoldDB" id="A0A060A0I6"/>
<evidence type="ECO:0000313" key="3">
    <source>
        <dbReference type="Proteomes" id="UP000005522"/>
    </source>
</evidence>
<evidence type="ECO:0000256" key="1">
    <source>
        <dbReference type="SAM" id="MobiDB-lite"/>
    </source>
</evidence>
<dbReference type="Proteomes" id="UP000005522">
    <property type="component" value="Chromosome"/>
</dbReference>
<dbReference type="RefSeq" id="WP_004872874.1">
    <property type="nucleotide sequence ID" value="NZ_CP005986.1"/>
</dbReference>
<dbReference type="HOGENOM" id="CLU_2802578_0_0_6"/>
<dbReference type="EMBL" id="CP005986">
    <property type="protein sequence ID" value="AIA55677.1"/>
    <property type="molecule type" value="Genomic_DNA"/>
</dbReference>
<proteinExistence type="predicted"/>
<organism evidence="2 3">
    <name type="scientific">Acidithiobacillus caldus (strain ATCC 51756 / DSM 8584 / KU)</name>
    <dbReference type="NCBI Taxonomy" id="637389"/>
    <lineage>
        <taxon>Bacteria</taxon>
        <taxon>Pseudomonadati</taxon>
        <taxon>Pseudomonadota</taxon>
        <taxon>Acidithiobacillia</taxon>
        <taxon>Acidithiobacillales</taxon>
        <taxon>Acidithiobacillaceae</taxon>
        <taxon>Acidithiobacillus</taxon>
    </lineage>
</organism>
<protein>
    <submittedName>
        <fullName evidence="2">Uncharacterized protein</fullName>
    </submittedName>
</protein>
<reference evidence="2 3" key="1">
    <citation type="journal article" date="2009" name="J. Bacteriol.">
        <title>Draft genome sequence of the extremely acidophilic bacterium Acidithiobacillus caldus ATCC 51756 reveals metabolic versatility in the genus Acidithiobacillus.</title>
        <authorList>
            <person name="Valdes J."/>
            <person name="Quatrini R."/>
            <person name="Hallberg K."/>
            <person name="Dopson M."/>
            <person name="Valenzuela P.D."/>
            <person name="Holmes D.S."/>
        </authorList>
    </citation>
    <scope>NUCLEOTIDE SEQUENCE [LARGE SCALE GENOMIC DNA]</scope>
    <source>
        <strain evidence="3">ATCC 51756 / DSM 8584 / KU</strain>
    </source>
</reference>
<evidence type="ECO:0000313" key="2">
    <source>
        <dbReference type="EMBL" id="AIA55677.1"/>
    </source>
</evidence>
<accession>A0A060A0I6</accession>
<feature type="region of interest" description="Disordered" evidence="1">
    <location>
        <begin position="43"/>
        <end position="67"/>
    </location>
</feature>